<evidence type="ECO:0000313" key="2">
    <source>
        <dbReference type="EMBL" id="VWC65339.1"/>
    </source>
</evidence>
<evidence type="ECO:0008006" key="4">
    <source>
        <dbReference type="Google" id="ProtNLM"/>
    </source>
</evidence>
<dbReference type="EMBL" id="CABVQG010000009">
    <property type="protein sequence ID" value="VWC65339.1"/>
    <property type="molecule type" value="Genomic_DNA"/>
</dbReference>
<gene>
    <name evidence="2" type="ORF">BLA17378_02803</name>
</gene>
<protein>
    <recommendedName>
        <fullName evidence="4">LigA</fullName>
    </recommendedName>
</protein>
<dbReference type="Proteomes" id="UP000494120">
    <property type="component" value="Unassembled WGS sequence"/>
</dbReference>
<feature type="region of interest" description="Disordered" evidence="1">
    <location>
        <begin position="1"/>
        <end position="47"/>
    </location>
</feature>
<feature type="compositionally biased region" description="Basic residues" evidence="1">
    <location>
        <begin position="27"/>
        <end position="37"/>
    </location>
</feature>
<evidence type="ECO:0000313" key="3">
    <source>
        <dbReference type="Proteomes" id="UP000494120"/>
    </source>
</evidence>
<comment type="caution">
    <text evidence="2">The sequence shown here is derived from an EMBL/GenBank/DDBJ whole genome shotgun (WGS) entry which is preliminary data.</text>
</comment>
<keyword evidence="3" id="KW-1185">Reference proteome</keyword>
<proteinExistence type="predicted"/>
<sequence>MRRVPDGSPRRRRRARASETAADPGARNRRHGARARRGRDGLRRGRPRRCSVARIDMRPLCVLRDRPRKPVRYPGIHRLYDRRRLRGAHRRRPSVLRASAAALFRSRGRAAAVRRPDRLSNLAHGGRCASHRHLRLRRGSASRRAGCACRGAEGVRADEARRYGRAATRAVVGRGVGRRQRRGAAGAARCRAHLRAGGCTGAGRAAGA</sequence>
<organism evidence="2 3">
    <name type="scientific">Burkholderia aenigmatica</name>
    <dbReference type="NCBI Taxonomy" id="2015348"/>
    <lineage>
        <taxon>Bacteria</taxon>
        <taxon>Pseudomonadati</taxon>
        <taxon>Pseudomonadota</taxon>
        <taxon>Betaproteobacteria</taxon>
        <taxon>Burkholderiales</taxon>
        <taxon>Burkholderiaceae</taxon>
        <taxon>Burkholderia</taxon>
        <taxon>Burkholderia cepacia complex</taxon>
    </lineage>
</organism>
<accession>A0ABY6XQK8</accession>
<evidence type="ECO:0000256" key="1">
    <source>
        <dbReference type="SAM" id="MobiDB-lite"/>
    </source>
</evidence>
<reference evidence="2 3" key="1">
    <citation type="submission" date="2019-09" db="EMBL/GenBank/DDBJ databases">
        <authorList>
            <person name="Depoorter E."/>
        </authorList>
    </citation>
    <scope>NUCLEOTIDE SEQUENCE [LARGE SCALE GENOMIC DNA]</scope>
    <source>
        <strain evidence="2 3">R-17378</strain>
    </source>
</reference>
<name>A0ABY6XQK8_9BURK</name>